<name>A0A9P9IKU2_9HYPO</name>
<evidence type="ECO:0000313" key="4">
    <source>
        <dbReference type="Proteomes" id="UP000738349"/>
    </source>
</evidence>
<keyword evidence="2" id="KW-0472">Membrane</keyword>
<comment type="caution">
    <text evidence="3">The sequence shown here is derived from an EMBL/GenBank/DDBJ whole genome shotgun (WGS) entry which is preliminary data.</text>
</comment>
<organism evidence="3 4">
    <name type="scientific">Dactylonectria macrodidyma</name>
    <dbReference type="NCBI Taxonomy" id="307937"/>
    <lineage>
        <taxon>Eukaryota</taxon>
        <taxon>Fungi</taxon>
        <taxon>Dikarya</taxon>
        <taxon>Ascomycota</taxon>
        <taxon>Pezizomycotina</taxon>
        <taxon>Sordariomycetes</taxon>
        <taxon>Hypocreomycetidae</taxon>
        <taxon>Hypocreales</taxon>
        <taxon>Nectriaceae</taxon>
        <taxon>Dactylonectria</taxon>
    </lineage>
</organism>
<feature type="transmembrane region" description="Helical" evidence="2">
    <location>
        <begin position="294"/>
        <end position="316"/>
    </location>
</feature>
<dbReference type="InterPro" id="IPR046536">
    <property type="entry name" value="DUF6601"/>
</dbReference>
<accession>A0A9P9IKU2</accession>
<gene>
    <name evidence="3" type="ORF">EDB81DRAFT_951897</name>
</gene>
<proteinExistence type="predicted"/>
<evidence type="ECO:0000313" key="3">
    <source>
        <dbReference type="EMBL" id="KAH7122885.1"/>
    </source>
</evidence>
<dbReference type="OrthoDB" id="5086500at2759"/>
<dbReference type="EMBL" id="JAGMUV010000023">
    <property type="protein sequence ID" value="KAH7122885.1"/>
    <property type="molecule type" value="Genomic_DNA"/>
</dbReference>
<evidence type="ECO:0000256" key="2">
    <source>
        <dbReference type="SAM" id="Phobius"/>
    </source>
</evidence>
<reference evidence="3" key="1">
    <citation type="journal article" date="2021" name="Nat. Commun.">
        <title>Genetic determinants of endophytism in the Arabidopsis root mycobiome.</title>
        <authorList>
            <person name="Mesny F."/>
            <person name="Miyauchi S."/>
            <person name="Thiergart T."/>
            <person name="Pickel B."/>
            <person name="Atanasova L."/>
            <person name="Karlsson M."/>
            <person name="Huettel B."/>
            <person name="Barry K.W."/>
            <person name="Haridas S."/>
            <person name="Chen C."/>
            <person name="Bauer D."/>
            <person name="Andreopoulos W."/>
            <person name="Pangilinan J."/>
            <person name="LaButti K."/>
            <person name="Riley R."/>
            <person name="Lipzen A."/>
            <person name="Clum A."/>
            <person name="Drula E."/>
            <person name="Henrissat B."/>
            <person name="Kohler A."/>
            <person name="Grigoriev I.V."/>
            <person name="Martin F.M."/>
            <person name="Hacquard S."/>
        </authorList>
    </citation>
    <scope>NUCLEOTIDE SEQUENCE</scope>
    <source>
        <strain evidence="3">MPI-CAGE-AT-0147</strain>
    </source>
</reference>
<dbReference type="Proteomes" id="UP000738349">
    <property type="component" value="Unassembled WGS sequence"/>
</dbReference>
<evidence type="ECO:0000256" key="1">
    <source>
        <dbReference type="SAM" id="MobiDB-lite"/>
    </source>
</evidence>
<feature type="transmembrane region" description="Helical" evidence="2">
    <location>
        <begin position="328"/>
        <end position="361"/>
    </location>
</feature>
<keyword evidence="2" id="KW-1133">Transmembrane helix</keyword>
<dbReference type="AlphaFoldDB" id="A0A9P9IKU2"/>
<sequence>MEATTKMETEMEQLSSEAKPPELPPFSGCLLQPPPPLHDDDEAHDNQPEHHCDIHLLFPTSYLTSTDDIAVARPDAPDSAFNHWLDQELDLERLTRAQSWLFLMGRPNPPRPLHRQLAMGRDIVVDERMDMHLVWTGGRIFLKPIPRFLLCSGFWTRCLTCRPSSVSSACRCHSVSVPNTQQPDKEGTCRRKIIRQRALGFLFSYIALLRYESDFQIAHDHHLLPKEVTWPAWSRLVREVLAMDNIYQHVDPRFIYGELRLSRLNKLHRLKWPFFLNGYVRVWQRYDDFWHQSFALLTSVIVYIAIVLTAMQVGLATFELGDNEAFHAAAYGFTVFAILGPPIFAAMALILFFIMLIDNWVTTKANLKRRMKAIKLAV</sequence>
<dbReference type="PANTHER" id="PTHR34414:SF1">
    <property type="entry name" value="SUBTILISIN-LIKE SERINE PROTEASE"/>
    <property type="match status" value="1"/>
</dbReference>
<dbReference type="Pfam" id="PF20246">
    <property type="entry name" value="DUF6601"/>
    <property type="match status" value="1"/>
</dbReference>
<dbReference type="PANTHER" id="PTHR34414">
    <property type="entry name" value="HET DOMAIN-CONTAINING PROTEIN-RELATED"/>
    <property type="match status" value="1"/>
</dbReference>
<feature type="region of interest" description="Disordered" evidence="1">
    <location>
        <begin position="1"/>
        <end position="48"/>
    </location>
</feature>
<keyword evidence="2" id="KW-0812">Transmembrane</keyword>
<protein>
    <submittedName>
        <fullName evidence="3">Uncharacterized protein</fullName>
    </submittedName>
</protein>
<keyword evidence="4" id="KW-1185">Reference proteome</keyword>